<evidence type="ECO:0000256" key="3">
    <source>
        <dbReference type="ARBA" id="ARBA00022777"/>
    </source>
</evidence>
<keyword evidence="7" id="KW-1185">Reference proteome</keyword>
<dbReference type="InterPro" id="IPR027417">
    <property type="entry name" value="P-loop_NTPase"/>
</dbReference>
<feature type="domain" description="Polyphosphate kinase-2-related" evidence="5">
    <location>
        <begin position="37"/>
        <end position="256"/>
    </location>
</feature>
<proteinExistence type="inferred from homology"/>
<organism evidence="6 7">
    <name type="scientific">Algibacter agarivorans</name>
    <dbReference type="NCBI Taxonomy" id="1109741"/>
    <lineage>
        <taxon>Bacteria</taxon>
        <taxon>Pseudomonadati</taxon>
        <taxon>Bacteroidota</taxon>
        <taxon>Flavobacteriia</taxon>
        <taxon>Flavobacteriales</taxon>
        <taxon>Flavobacteriaceae</taxon>
        <taxon>Algibacter</taxon>
    </lineage>
</organism>
<dbReference type="EC" id="2.7.4.-" evidence="4"/>
<evidence type="ECO:0000256" key="2">
    <source>
        <dbReference type="ARBA" id="ARBA00022679"/>
    </source>
</evidence>
<dbReference type="InterPro" id="IPR016898">
    <property type="entry name" value="Polyphosphate_phosphotransfera"/>
</dbReference>
<dbReference type="SUPFAM" id="SSF52540">
    <property type="entry name" value="P-loop containing nucleoside triphosphate hydrolases"/>
    <property type="match status" value="1"/>
</dbReference>
<protein>
    <recommendedName>
        <fullName evidence="4">ADP/GDP-polyphosphate phosphotransferase</fullName>
        <ecNumber evidence="4">2.7.4.-</ecNumber>
    </recommendedName>
    <alternativeName>
        <fullName evidence="4">Polyphosphate kinase PPK2</fullName>
    </alternativeName>
</protein>
<dbReference type="PANTHER" id="PTHR34383">
    <property type="entry name" value="POLYPHOSPHATE:AMP PHOSPHOTRANSFERASE-RELATED"/>
    <property type="match status" value="1"/>
</dbReference>
<dbReference type="PIRSF" id="PIRSF028756">
    <property type="entry name" value="PPK2_prd"/>
    <property type="match status" value="1"/>
</dbReference>
<name>A0ABP9GRX2_9FLAO</name>
<comment type="similarity">
    <text evidence="1 4">Belongs to the polyphosphate kinase 2 (PPK2) family. Class I subfamily.</text>
</comment>
<dbReference type="EMBL" id="BAABJJ010000035">
    <property type="protein sequence ID" value="GAA4949902.1"/>
    <property type="molecule type" value="Genomic_DNA"/>
</dbReference>
<dbReference type="RefSeq" id="WP_345192367.1">
    <property type="nucleotide sequence ID" value="NZ_BAABJJ010000035.1"/>
</dbReference>
<dbReference type="Pfam" id="PF03976">
    <property type="entry name" value="PPK2"/>
    <property type="match status" value="1"/>
</dbReference>
<dbReference type="InterPro" id="IPR022486">
    <property type="entry name" value="PPK2_PA0141"/>
</dbReference>
<dbReference type="NCBIfam" id="TIGR03707">
    <property type="entry name" value="PPK2_P_aer"/>
    <property type="match status" value="1"/>
</dbReference>
<comment type="subunit">
    <text evidence="4">Homotetramer.</text>
</comment>
<keyword evidence="2 4" id="KW-0808">Transferase</keyword>
<reference evidence="7" key="1">
    <citation type="journal article" date="2019" name="Int. J. Syst. Evol. Microbiol.">
        <title>The Global Catalogue of Microorganisms (GCM) 10K type strain sequencing project: providing services to taxonomists for standard genome sequencing and annotation.</title>
        <authorList>
            <consortium name="The Broad Institute Genomics Platform"/>
            <consortium name="The Broad Institute Genome Sequencing Center for Infectious Disease"/>
            <person name="Wu L."/>
            <person name="Ma J."/>
        </authorList>
    </citation>
    <scope>NUCLEOTIDE SEQUENCE [LARGE SCALE GENOMIC DNA]</scope>
    <source>
        <strain evidence="7">JCM 18285</strain>
    </source>
</reference>
<evidence type="ECO:0000256" key="1">
    <source>
        <dbReference type="ARBA" id="ARBA00009924"/>
    </source>
</evidence>
<evidence type="ECO:0000259" key="5">
    <source>
        <dbReference type="Pfam" id="PF03976"/>
    </source>
</evidence>
<dbReference type="InterPro" id="IPR022488">
    <property type="entry name" value="PPK2-related"/>
</dbReference>
<dbReference type="Gene3D" id="3.40.50.300">
    <property type="entry name" value="P-loop containing nucleotide triphosphate hydrolases"/>
    <property type="match status" value="1"/>
</dbReference>
<evidence type="ECO:0000313" key="6">
    <source>
        <dbReference type="EMBL" id="GAA4949902.1"/>
    </source>
</evidence>
<dbReference type="GO" id="GO:0016301">
    <property type="term" value="F:kinase activity"/>
    <property type="evidence" value="ECO:0007669"/>
    <property type="project" value="UniProtKB-KW"/>
</dbReference>
<dbReference type="PANTHER" id="PTHR34383:SF1">
    <property type="entry name" value="ADP-POLYPHOSPHATE PHOSPHOTRANSFERASE"/>
    <property type="match status" value="1"/>
</dbReference>
<accession>A0ABP9GRX2</accession>
<comment type="function">
    <text evidence="4">Uses inorganic polyphosphate (polyP) as a donor to convert GDP to GTP or ADP to ATP.</text>
</comment>
<comment type="caution">
    <text evidence="6">The sequence shown here is derived from an EMBL/GenBank/DDBJ whole genome shotgun (WGS) entry which is preliminary data.</text>
</comment>
<dbReference type="Proteomes" id="UP001501302">
    <property type="component" value="Unassembled WGS sequence"/>
</dbReference>
<evidence type="ECO:0000313" key="7">
    <source>
        <dbReference type="Proteomes" id="UP001501302"/>
    </source>
</evidence>
<sequence>MDNNITVKDLKKLNSKKGIIQFLLDDTISVSKVLRNLNYESRLKSLQEELIKLQNWVEEHHEKIVIIFEGRDAAGKSGAIRRITEHLNPREFKVVALPKPTIEEKGQWYFQRYINKLPRKGEIVFFDRSWYNRAIVEPVNGFCSNEQYAVFMNQVNQFERMITESGIRLVKFYFSISKDEQEQRFEDIKRSPLKKWKYSPVDQKALELWDDYTEYKKKMFKKTHTKIAPWVIIKANKKTKARIEAIEHLLNVMPYLPKDEAVIEHVEIIEKEIG</sequence>
<evidence type="ECO:0000256" key="4">
    <source>
        <dbReference type="RuleBase" id="RU369062"/>
    </source>
</evidence>
<gene>
    <name evidence="6" type="primary">ppk2_1</name>
    <name evidence="6" type="ORF">GCM10023314_24080</name>
</gene>
<keyword evidence="3 4" id="KW-0418">Kinase</keyword>